<evidence type="ECO:0000313" key="5">
    <source>
        <dbReference type="Proteomes" id="UP001153954"/>
    </source>
</evidence>
<dbReference type="InterPro" id="IPR018378">
    <property type="entry name" value="C-type_lectin_CS"/>
</dbReference>
<evidence type="ECO:0000256" key="2">
    <source>
        <dbReference type="SAM" id="SignalP"/>
    </source>
</evidence>
<evidence type="ECO:0000259" key="3">
    <source>
        <dbReference type="PROSITE" id="PS50041"/>
    </source>
</evidence>
<protein>
    <recommendedName>
        <fullName evidence="3">C-type lectin domain-containing protein</fullName>
    </recommendedName>
</protein>
<gene>
    <name evidence="4" type="ORF">EEDITHA_LOCUS20889</name>
</gene>
<dbReference type="Gene3D" id="3.10.100.10">
    <property type="entry name" value="Mannose-Binding Protein A, subunit A"/>
    <property type="match status" value="4"/>
</dbReference>
<dbReference type="Pfam" id="PF00059">
    <property type="entry name" value="Lectin_C"/>
    <property type="match status" value="4"/>
</dbReference>
<dbReference type="InterPro" id="IPR001304">
    <property type="entry name" value="C-type_lectin-like"/>
</dbReference>
<dbReference type="AlphaFoldDB" id="A0AAU9V446"/>
<dbReference type="CDD" id="cd00037">
    <property type="entry name" value="CLECT"/>
    <property type="match status" value="4"/>
</dbReference>
<feature type="signal peptide" evidence="2">
    <location>
        <begin position="1"/>
        <end position="18"/>
    </location>
</feature>
<evidence type="ECO:0000256" key="1">
    <source>
        <dbReference type="ARBA" id="ARBA00023157"/>
    </source>
</evidence>
<proteinExistence type="predicted"/>
<organism evidence="4 5">
    <name type="scientific">Euphydryas editha</name>
    <name type="common">Edith's checkerspot</name>
    <dbReference type="NCBI Taxonomy" id="104508"/>
    <lineage>
        <taxon>Eukaryota</taxon>
        <taxon>Metazoa</taxon>
        <taxon>Ecdysozoa</taxon>
        <taxon>Arthropoda</taxon>
        <taxon>Hexapoda</taxon>
        <taxon>Insecta</taxon>
        <taxon>Pterygota</taxon>
        <taxon>Neoptera</taxon>
        <taxon>Endopterygota</taxon>
        <taxon>Lepidoptera</taxon>
        <taxon>Glossata</taxon>
        <taxon>Ditrysia</taxon>
        <taxon>Papilionoidea</taxon>
        <taxon>Nymphalidae</taxon>
        <taxon>Nymphalinae</taxon>
        <taxon>Euphydryas</taxon>
    </lineage>
</organism>
<dbReference type="Proteomes" id="UP001153954">
    <property type="component" value="Unassembled WGS sequence"/>
</dbReference>
<comment type="caution">
    <text evidence="4">The sequence shown here is derived from an EMBL/GenBank/DDBJ whole genome shotgun (WGS) entry which is preliminary data.</text>
</comment>
<accession>A0AAU9V446</accession>
<dbReference type="PROSITE" id="PS00615">
    <property type="entry name" value="C_TYPE_LECTIN_1"/>
    <property type="match status" value="1"/>
</dbReference>
<keyword evidence="1" id="KW-1015">Disulfide bond</keyword>
<dbReference type="InterPro" id="IPR050111">
    <property type="entry name" value="C-type_lectin/snaclec_domain"/>
</dbReference>
<dbReference type="PANTHER" id="PTHR22803">
    <property type="entry name" value="MANNOSE, PHOSPHOLIPASE, LECTIN RECEPTOR RELATED"/>
    <property type="match status" value="1"/>
</dbReference>
<reference evidence="4" key="1">
    <citation type="submission" date="2022-03" db="EMBL/GenBank/DDBJ databases">
        <authorList>
            <person name="Tunstrom K."/>
        </authorList>
    </citation>
    <scope>NUCLEOTIDE SEQUENCE</scope>
</reference>
<dbReference type="EMBL" id="CAKOGL010000029">
    <property type="protein sequence ID" value="CAH2106805.1"/>
    <property type="molecule type" value="Genomic_DNA"/>
</dbReference>
<name>A0AAU9V446_EUPED</name>
<evidence type="ECO:0000313" key="4">
    <source>
        <dbReference type="EMBL" id="CAH2106805.1"/>
    </source>
</evidence>
<dbReference type="InterPro" id="IPR016186">
    <property type="entry name" value="C-type_lectin-like/link_sf"/>
</dbReference>
<dbReference type="InterPro" id="IPR016187">
    <property type="entry name" value="CTDL_fold"/>
</dbReference>
<dbReference type="SMART" id="SM00034">
    <property type="entry name" value="CLECT"/>
    <property type="match status" value="4"/>
</dbReference>
<feature type="domain" description="C-type lectin" evidence="3">
    <location>
        <begin position="333"/>
        <end position="439"/>
    </location>
</feature>
<feature type="domain" description="C-type lectin" evidence="3">
    <location>
        <begin position="173"/>
        <end position="300"/>
    </location>
</feature>
<sequence>MSTVTFLTLLFSLVSVLGGQFRCDYTYDALAGGYLKLHRVPANWHEARLRCHLEGSKLASPLNDGLSSAMKTMMVNEVGMKSGVFTGIHSTFSRGDFHSVEGIHLSDIPQKWADGEPDNHNDKESCIMMLTNGEIADVTCDEPLPYMCYKNSSKILHVNECGVTDPEYVLEPRTGSCYKFHRVPRTWSRAFMTCTAEGGHLAIINSETESTVIREIFAKNPSGSIRGAVWKDEAFMGYHDWGEHGEFLTIEGDTLLEAGFDKFSSGQPNNLTTGQFCGAVSRNGLYNDLWCETRLAFICEKSPERLAYGKFRCDYTYDASAGGYLKLHRVPANWHEARLRCHLEGSKLASPLNDGLSSAMKSMMIKEVGMKCGVFTGIHSTFSRGDFHSVEGIRLSNIPQKWADGEPDNYNDKESCIMMLASGEIADVSCDEPLPYMCYKKSPTRLHVNGCGLTDPEYIFEPRTGSCYKFHRIPRTWSRAFMTCTAEGGHLAIINSETESTVVKEIFAKNPAGSLQGNFWKEVAFVGFHDWREHGEFLTIEGDTLLEAGFYKFSPGEPNNATTGEFCGGVYRNGMLDDLWCENRYAFICEKSPDSLACDDD</sequence>
<feature type="domain" description="C-type lectin" evidence="3">
    <location>
        <begin position="30"/>
        <end position="149"/>
    </location>
</feature>
<keyword evidence="2" id="KW-0732">Signal</keyword>
<keyword evidence="5" id="KW-1185">Reference proteome</keyword>
<feature type="chain" id="PRO_5043885818" description="C-type lectin domain-containing protein" evidence="2">
    <location>
        <begin position="19"/>
        <end position="601"/>
    </location>
</feature>
<feature type="domain" description="C-type lectin" evidence="3">
    <location>
        <begin position="463"/>
        <end position="590"/>
    </location>
</feature>
<dbReference type="SUPFAM" id="SSF56436">
    <property type="entry name" value="C-type lectin-like"/>
    <property type="match status" value="4"/>
</dbReference>
<dbReference type="PROSITE" id="PS50041">
    <property type="entry name" value="C_TYPE_LECTIN_2"/>
    <property type="match status" value="4"/>
</dbReference>